<feature type="binding site" evidence="12">
    <location>
        <position position="58"/>
    </location>
    <ligand>
        <name>CoA</name>
        <dbReference type="ChEBI" id="CHEBI:57287"/>
    </ligand>
</feature>
<evidence type="ECO:0000259" key="15">
    <source>
        <dbReference type="Pfam" id="PF17837"/>
    </source>
</evidence>
<dbReference type="Gene3D" id="3.90.470.20">
    <property type="entry name" value="4'-phosphopantetheinyl transferase domain"/>
    <property type="match status" value="1"/>
</dbReference>
<evidence type="ECO:0000259" key="14">
    <source>
        <dbReference type="Pfam" id="PF01648"/>
    </source>
</evidence>
<dbReference type="InterPro" id="IPR037143">
    <property type="entry name" value="4-PPantetheinyl_Trfase_dom_sf"/>
</dbReference>
<dbReference type="Pfam" id="PF17837">
    <property type="entry name" value="4PPT_N"/>
    <property type="match status" value="1"/>
</dbReference>
<feature type="binding site" evidence="13">
    <location>
        <position position="119"/>
    </location>
    <ligand>
        <name>Mg(2+)</name>
        <dbReference type="ChEBI" id="CHEBI:18420"/>
    </ligand>
</feature>
<comment type="subunit">
    <text evidence="4">EntB, EntD, EntE, and EntF form a multienzyme complex called enterobactin synthase.</text>
</comment>
<dbReference type="GO" id="GO:0005886">
    <property type="term" value="C:plasma membrane"/>
    <property type="evidence" value="ECO:0007669"/>
    <property type="project" value="TreeGrafter"/>
</dbReference>
<keyword evidence="6 16" id="KW-0808">Transferase</keyword>
<keyword evidence="17" id="KW-1185">Reference proteome</keyword>
<evidence type="ECO:0000256" key="8">
    <source>
        <dbReference type="ARBA" id="ARBA00029894"/>
    </source>
</evidence>
<dbReference type="PRINTS" id="PR01399">
    <property type="entry name" value="ENTSNTHTASED"/>
</dbReference>
<evidence type="ECO:0000256" key="5">
    <source>
        <dbReference type="ARBA" id="ARBA00019087"/>
    </source>
</evidence>
<evidence type="ECO:0000256" key="6">
    <source>
        <dbReference type="ARBA" id="ARBA00022679"/>
    </source>
</evidence>
<comment type="similarity">
    <text evidence="3">Belongs to the P-Pant transferase superfamily. EntD family.</text>
</comment>
<keyword evidence="13" id="KW-0460">Magnesium</keyword>
<accession>A0A5S4YIC0</accession>
<dbReference type="PANTHER" id="PTHR38096:SF1">
    <property type="entry name" value="ENTEROBACTIN SYNTHASE COMPONENT D"/>
    <property type="match status" value="1"/>
</dbReference>
<gene>
    <name evidence="16" type="ORF">FXV83_22495</name>
</gene>
<feature type="domain" description="4'-phosphopantetheinyl transferase N-terminal" evidence="15">
    <location>
        <begin position="42"/>
        <end position="108"/>
    </location>
</feature>
<reference evidence="16 17" key="1">
    <citation type="submission" date="2019-08" db="EMBL/GenBank/DDBJ databases">
        <title>Bradyrhizobium hipponensis sp. nov., a rhizobium isolated from a Lupinus angustifolius root nodule in Tunisia.</title>
        <authorList>
            <person name="Off K."/>
            <person name="Rejili M."/>
            <person name="Mars M."/>
            <person name="Brachmann A."/>
            <person name="Marin M."/>
        </authorList>
    </citation>
    <scope>NUCLEOTIDE SEQUENCE [LARGE SCALE GENOMIC DNA]</scope>
    <source>
        <strain evidence="17">aSej3</strain>
    </source>
</reference>
<feature type="binding site" evidence="13">
    <location>
        <position position="121"/>
    </location>
    <ligand>
        <name>Mg(2+)</name>
        <dbReference type="ChEBI" id="CHEBI:18420"/>
    </ligand>
</feature>
<evidence type="ECO:0000256" key="3">
    <source>
        <dbReference type="ARBA" id="ARBA00008342"/>
    </source>
</evidence>
<dbReference type="GO" id="GO:0009366">
    <property type="term" value="C:enterobactin synthetase complex"/>
    <property type="evidence" value="ECO:0007669"/>
    <property type="project" value="InterPro"/>
</dbReference>
<organism evidence="16 17">
    <name type="scientific">Bradyrhizobium hipponense</name>
    <dbReference type="NCBI Taxonomy" id="2605638"/>
    <lineage>
        <taxon>Bacteria</taxon>
        <taxon>Pseudomonadati</taxon>
        <taxon>Pseudomonadota</taxon>
        <taxon>Alphaproteobacteria</taxon>
        <taxon>Hyphomicrobiales</taxon>
        <taxon>Nitrobacteraceae</taxon>
        <taxon>Bradyrhizobium</taxon>
    </lineage>
</organism>
<dbReference type="RefSeq" id="WP_148741568.1">
    <property type="nucleotide sequence ID" value="NZ_VSTH01000078.1"/>
</dbReference>
<proteinExistence type="inferred from homology"/>
<dbReference type="Proteomes" id="UP000324797">
    <property type="component" value="Unassembled WGS sequence"/>
</dbReference>
<keyword evidence="7" id="KW-0259">Enterobactin biosynthesis</keyword>
<dbReference type="AlphaFoldDB" id="A0A5S4YIC0"/>
<dbReference type="GO" id="GO:0000287">
    <property type="term" value="F:magnesium ion binding"/>
    <property type="evidence" value="ECO:0007669"/>
    <property type="project" value="InterPro"/>
</dbReference>
<comment type="catalytic activity">
    <reaction evidence="11">
        <text>apo-[peptidyl-carrier protein] + CoA = holo-[peptidyl-carrier protein] + adenosine 3',5'-bisphosphate + H(+)</text>
        <dbReference type="Rhea" id="RHEA:46228"/>
        <dbReference type="Rhea" id="RHEA-COMP:11479"/>
        <dbReference type="Rhea" id="RHEA-COMP:11480"/>
        <dbReference type="ChEBI" id="CHEBI:15378"/>
        <dbReference type="ChEBI" id="CHEBI:29999"/>
        <dbReference type="ChEBI" id="CHEBI:57287"/>
        <dbReference type="ChEBI" id="CHEBI:58343"/>
        <dbReference type="ChEBI" id="CHEBI:64479"/>
    </reaction>
</comment>
<dbReference type="UniPathway" id="UPA00017"/>
<evidence type="ECO:0000256" key="1">
    <source>
        <dbReference type="ARBA" id="ARBA00003937"/>
    </source>
</evidence>
<evidence type="ECO:0000256" key="7">
    <source>
        <dbReference type="ARBA" id="ARBA00023191"/>
    </source>
</evidence>
<dbReference type="Pfam" id="PF01648">
    <property type="entry name" value="ACPS"/>
    <property type="match status" value="1"/>
</dbReference>
<evidence type="ECO:0000313" key="17">
    <source>
        <dbReference type="Proteomes" id="UP000324797"/>
    </source>
</evidence>
<feature type="binding site" evidence="12">
    <location>
        <begin position="97"/>
        <end position="98"/>
    </location>
    <ligand>
        <name>CoA</name>
        <dbReference type="ChEBI" id="CHEBI:57287"/>
    </ligand>
</feature>
<feature type="binding site" evidence="12">
    <location>
        <position position="165"/>
    </location>
    <ligand>
        <name>CoA</name>
        <dbReference type="ChEBI" id="CHEBI:57287"/>
    </ligand>
</feature>
<dbReference type="InterPro" id="IPR008278">
    <property type="entry name" value="4-PPantetheinyl_Trfase_dom"/>
</dbReference>
<keyword evidence="13" id="KW-0479">Metal-binding</keyword>
<comment type="pathway">
    <text evidence="2">Siderophore biosynthesis; enterobactin biosynthesis.</text>
</comment>
<name>A0A5S4YIC0_9BRAD</name>
<dbReference type="GO" id="GO:0008897">
    <property type="term" value="F:holo-[acyl-carrier-protein] synthase activity"/>
    <property type="evidence" value="ECO:0007669"/>
    <property type="project" value="InterPro"/>
</dbReference>
<dbReference type="InterPro" id="IPR041354">
    <property type="entry name" value="4PPT_N"/>
</dbReference>
<dbReference type="EMBL" id="VSTH01000078">
    <property type="protein sequence ID" value="TYO64156.1"/>
    <property type="molecule type" value="Genomic_DNA"/>
</dbReference>
<evidence type="ECO:0000256" key="11">
    <source>
        <dbReference type="ARBA" id="ARBA00049191"/>
    </source>
</evidence>
<evidence type="ECO:0000256" key="2">
    <source>
        <dbReference type="ARBA" id="ARBA00004993"/>
    </source>
</evidence>
<evidence type="ECO:0000313" key="16">
    <source>
        <dbReference type="EMBL" id="TYO64156.1"/>
    </source>
</evidence>
<feature type="binding site" evidence="12">
    <location>
        <position position="169"/>
    </location>
    <ligand>
        <name>CoA</name>
        <dbReference type="ChEBI" id="CHEBI:57287"/>
    </ligand>
</feature>
<dbReference type="InterPro" id="IPR003542">
    <property type="entry name" value="Enbac_synth_compD-like"/>
</dbReference>
<comment type="catalytic activity">
    <reaction evidence="10">
        <text>apo-[aryl-carrier protein] + CoA = holo-[aryl-carrier protein] + adenosine 3',5'-bisphosphate + H(+)</text>
        <dbReference type="Rhea" id="RHEA:48404"/>
        <dbReference type="Rhea" id="RHEA-COMP:15903"/>
        <dbReference type="Rhea" id="RHEA-COMP:17557"/>
        <dbReference type="ChEBI" id="CHEBI:15378"/>
        <dbReference type="ChEBI" id="CHEBI:29999"/>
        <dbReference type="ChEBI" id="CHEBI:57287"/>
        <dbReference type="ChEBI" id="CHEBI:58343"/>
        <dbReference type="ChEBI" id="CHEBI:64479"/>
    </reaction>
</comment>
<comment type="function">
    <text evidence="1">Involved in the biosynthesis of the siderophore enterobactin (enterochelin), which is a macrocyclic trimeric lactone of N-(2,3-dihydroxybenzoyl)-serine. The serine trilactone serves as a scaffolding for the three catechol functionalities that provide hexadentate coordination for the tightly ligated iron(2+) atoms. Plays an essential role in the assembly of the enterobactin by catalyzing the transfer of the 4'-phosphopantetheine (Ppant) moiety from coenzyme A to the apo-domains of both EntB (ArCP domain) and EntF (PCP domain) to yield their holo-forms which make them competent for the activation of 2,3-dihydroxybenzoate (DHB) and L-serine, respectively.</text>
</comment>
<feature type="binding site" evidence="12">
    <location>
        <position position="50"/>
    </location>
    <ligand>
        <name>CoA</name>
        <dbReference type="ChEBI" id="CHEBI:57287"/>
    </ligand>
</feature>
<evidence type="ECO:0000256" key="10">
    <source>
        <dbReference type="ARBA" id="ARBA00049176"/>
    </source>
</evidence>
<comment type="cofactor">
    <cofactor evidence="13">
        <name>Mg(2+)</name>
        <dbReference type="ChEBI" id="CHEBI:18420"/>
    </cofactor>
</comment>
<feature type="binding site" evidence="12">
    <location>
        <position position="119"/>
    </location>
    <ligand>
        <name>CoA</name>
        <dbReference type="ChEBI" id="CHEBI:57287"/>
    </ligand>
</feature>
<dbReference type="SUPFAM" id="SSF56214">
    <property type="entry name" value="4'-phosphopantetheinyl transferase"/>
    <property type="match status" value="1"/>
</dbReference>
<feature type="domain" description="4'-phosphopantetheinyl transferase" evidence="14">
    <location>
        <begin position="115"/>
        <end position="190"/>
    </location>
</feature>
<sequence length="235" mass="26342">MSTPSSRASIVLPEFVAHFSHRSSDRVPRLIGENWEDLLPHQMRNCVPKRQHEFIIGRYCAYRAVLQIQPDFDWRTPISRGPTGAPVWPVGIIGSITHTDGYVAAAAARRGCLDAIGIDSERILSAKVAREVSSLVVSESELDRIASKTELDRIKALTLCFSAKESLFKCLHPLIDQYFDYLDAEVVSVQVEARRFGIRLERPLSNDLPSGMILFGRFACNDGFVHTGLTFRRQA</sequence>
<evidence type="ECO:0000256" key="13">
    <source>
        <dbReference type="PIRSR" id="PIRSR603542-2"/>
    </source>
</evidence>
<dbReference type="GO" id="GO:0009239">
    <property type="term" value="P:enterobactin biosynthetic process"/>
    <property type="evidence" value="ECO:0007669"/>
    <property type="project" value="UniProtKB-UniPathway"/>
</dbReference>
<dbReference type="PANTHER" id="PTHR38096">
    <property type="entry name" value="ENTEROBACTIN SYNTHASE COMPONENT D"/>
    <property type="match status" value="1"/>
</dbReference>
<evidence type="ECO:0000256" key="4">
    <source>
        <dbReference type="ARBA" id="ARBA00011503"/>
    </source>
</evidence>
<protein>
    <recommendedName>
        <fullName evidence="5">Enterobactin synthase component D</fullName>
    </recommendedName>
    <alternativeName>
        <fullName evidence="8">4'-phosphopantetheinyl transferase EntD</fullName>
    </alternativeName>
    <alternativeName>
        <fullName evidence="9">Enterochelin synthase D</fullName>
    </alternativeName>
</protein>
<evidence type="ECO:0000256" key="12">
    <source>
        <dbReference type="PIRSR" id="PIRSR603542-1"/>
    </source>
</evidence>
<comment type="caution">
    <text evidence="16">The sequence shown here is derived from an EMBL/GenBank/DDBJ whole genome shotgun (WGS) entry which is preliminary data.</text>
</comment>
<evidence type="ECO:0000256" key="9">
    <source>
        <dbReference type="ARBA" id="ARBA00031996"/>
    </source>
</evidence>